<name>A0A846N3P1_9PROT</name>
<dbReference type="Pfam" id="PF08545">
    <property type="entry name" value="ACP_syn_III"/>
    <property type="match status" value="1"/>
</dbReference>
<dbReference type="GO" id="GO:0004315">
    <property type="term" value="F:3-oxoacyl-[acyl-carrier-protein] synthase activity"/>
    <property type="evidence" value="ECO:0007669"/>
    <property type="project" value="InterPro"/>
</dbReference>
<keyword evidence="1 5" id="KW-0808">Transferase</keyword>
<reference evidence="5 6" key="1">
    <citation type="submission" date="2020-03" db="EMBL/GenBank/DDBJ databases">
        <title>Genomic Encyclopedia of Type Strains, Phase IV (KMG-IV): sequencing the most valuable type-strain genomes for metagenomic binning, comparative biology and taxonomic classification.</title>
        <authorList>
            <person name="Goeker M."/>
        </authorList>
    </citation>
    <scope>NUCLEOTIDE SEQUENCE [LARGE SCALE GENOMIC DNA]</scope>
    <source>
        <strain evidence="5 6">DSM 19867</strain>
    </source>
</reference>
<feature type="domain" description="Beta-ketoacyl-[acyl-carrier-protein] synthase III N-terminal" evidence="4">
    <location>
        <begin position="140"/>
        <end position="207"/>
    </location>
</feature>
<feature type="domain" description="Beta-ketoacyl-[acyl-carrier-protein] synthase III C-terminal" evidence="3">
    <location>
        <begin position="272"/>
        <end position="361"/>
    </location>
</feature>
<evidence type="ECO:0000259" key="4">
    <source>
        <dbReference type="Pfam" id="PF08545"/>
    </source>
</evidence>
<dbReference type="PANTHER" id="PTHR34069">
    <property type="entry name" value="3-OXOACYL-[ACYL-CARRIER-PROTEIN] SYNTHASE 3"/>
    <property type="match status" value="1"/>
</dbReference>
<organism evidence="5 6">
    <name type="scientific">Rhizomicrobium palustre</name>
    <dbReference type="NCBI Taxonomy" id="189966"/>
    <lineage>
        <taxon>Bacteria</taxon>
        <taxon>Pseudomonadati</taxon>
        <taxon>Pseudomonadota</taxon>
        <taxon>Alphaproteobacteria</taxon>
        <taxon>Micropepsales</taxon>
        <taxon>Micropepsaceae</taxon>
        <taxon>Rhizomicrobium</taxon>
    </lineage>
</organism>
<evidence type="ECO:0000256" key="2">
    <source>
        <dbReference type="ARBA" id="ARBA00023315"/>
    </source>
</evidence>
<gene>
    <name evidence="5" type="ORF">FHS83_003447</name>
</gene>
<evidence type="ECO:0000256" key="1">
    <source>
        <dbReference type="ARBA" id="ARBA00022679"/>
    </source>
</evidence>
<dbReference type="GO" id="GO:0061990">
    <property type="term" value="F:beta-ketodecanoyl-[acyl-carrier-protein] synthase activity"/>
    <property type="evidence" value="ECO:0007669"/>
    <property type="project" value="UniProtKB-EC"/>
</dbReference>
<dbReference type="InterPro" id="IPR013747">
    <property type="entry name" value="ACP_syn_III_C"/>
</dbReference>
<dbReference type="InterPro" id="IPR016039">
    <property type="entry name" value="Thiolase-like"/>
</dbReference>
<dbReference type="InterPro" id="IPR013751">
    <property type="entry name" value="ACP_syn_III_N"/>
</dbReference>
<evidence type="ECO:0000313" key="5">
    <source>
        <dbReference type="EMBL" id="NIK90129.1"/>
    </source>
</evidence>
<sequence length="364" mass="39815">MYVPPHKISNEELVGAFNEYVHRYNRAHASEIENGSLKPLLESSPEFILKASGIKSRYVLDRAGILDPEVLRPHIPERADDQLSIMAEMAVAAARNALADAEKKPADIDAVIISCAVLQRAYPAIAIEVQNAHGITGFAFDMSVGCASATYAMHIARGLIETGGARAVLVCNPEILSGHANFKERDSHFLFGDAATAFIVEREETAQASNVWQIVSSKLKAQFSNNIRNNFGFLNRCAPETRDTPDKLFVQHGRKVFKEVLPLVSHFIAEHLEEHHLGAAEIKRLWLHQANINMNQFVAHKVYGRDPTESEAPNVIGEYGNTSSAGAIICFHEHSADLSPGDYGVLCTFGAGYSAGSVILKKLS</sequence>
<protein>
    <submittedName>
        <fullName evidence="5">Beta-ketodecanoyl-[acyl-carrier-protein] synthase</fullName>
        <ecNumber evidence="5">2.3.1.207</ecNumber>
    </submittedName>
</protein>
<comment type="caution">
    <text evidence="5">The sequence shown here is derived from an EMBL/GenBank/DDBJ whole genome shotgun (WGS) entry which is preliminary data.</text>
</comment>
<dbReference type="Proteomes" id="UP000570514">
    <property type="component" value="Unassembled WGS sequence"/>
</dbReference>
<dbReference type="GO" id="GO:0006633">
    <property type="term" value="P:fatty acid biosynthetic process"/>
    <property type="evidence" value="ECO:0007669"/>
    <property type="project" value="InterPro"/>
</dbReference>
<dbReference type="SUPFAM" id="SSF53901">
    <property type="entry name" value="Thiolase-like"/>
    <property type="match status" value="1"/>
</dbReference>
<dbReference type="Gene3D" id="3.40.47.10">
    <property type="match status" value="2"/>
</dbReference>
<accession>A0A846N3P1</accession>
<dbReference type="GO" id="GO:0044550">
    <property type="term" value="P:secondary metabolite biosynthetic process"/>
    <property type="evidence" value="ECO:0007669"/>
    <property type="project" value="TreeGrafter"/>
</dbReference>
<evidence type="ECO:0000313" key="6">
    <source>
        <dbReference type="Proteomes" id="UP000570514"/>
    </source>
</evidence>
<dbReference type="CDD" id="cd00830">
    <property type="entry name" value="KAS_III"/>
    <property type="match status" value="1"/>
</dbReference>
<dbReference type="EMBL" id="JAASRM010000001">
    <property type="protein sequence ID" value="NIK90129.1"/>
    <property type="molecule type" value="Genomic_DNA"/>
</dbReference>
<dbReference type="PANTHER" id="PTHR34069:SF2">
    <property type="entry name" value="BETA-KETOACYL-[ACYL-CARRIER-PROTEIN] SYNTHASE III"/>
    <property type="match status" value="1"/>
</dbReference>
<proteinExistence type="predicted"/>
<dbReference type="NCBIfam" id="NF005703">
    <property type="entry name" value="PRK07515.1"/>
    <property type="match status" value="1"/>
</dbReference>
<dbReference type="AlphaFoldDB" id="A0A846N3P1"/>
<dbReference type="Pfam" id="PF08541">
    <property type="entry name" value="ACP_syn_III_C"/>
    <property type="match status" value="1"/>
</dbReference>
<keyword evidence="6" id="KW-1185">Reference proteome</keyword>
<keyword evidence="2 5" id="KW-0012">Acyltransferase</keyword>
<dbReference type="EC" id="2.3.1.207" evidence="5"/>
<evidence type="ECO:0000259" key="3">
    <source>
        <dbReference type="Pfam" id="PF08541"/>
    </source>
</evidence>